<comment type="catalytic activity">
    <reaction evidence="1">
        <text>ATP + protein L-histidine = ADP + protein N-phospho-L-histidine.</text>
        <dbReference type="EC" id="2.7.13.3"/>
    </reaction>
</comment>
<dbReference type="PRINTS" id="PR00344">
    <property type="entry name" value="BCTRLSENSOR"/>
</dbReference>
<dbReference type="SMART" id="SM00388">
    <property type="entry name" value="HisKA"/>
    <property type="match status" value="1"/>
</dbReference>
<accession>A0ABQ3UV51</accession>
<dbReference type="PROSITE" id="PS50109">
    <property type="entry name" value="HIS_KIN"/>
    <property type="match status" value="1"/>
</dbReference>
<dbReference type="Gene3D" id="1.10.287.130">
    <property type="match status" value="1"/>
</dbReference>
<dbReference type="CDD" id="cd00082">
    <property type="entry name" value="HisKA"/>
    <property type="match status" value="1"/>
</dbReference>
<evidence type="ECO:0000259" key="8">
    <source>
        <dbReference type="PROSITE" id="PS50112"/>
    </source>
</evidence>
<keyword evidence="6" id="KW-0902">Two-component regulatory system</keyword>
<dbReference type="NCBIfam" id="TIGR00229">
    <property type="entry name" value="sensory_box"/>
    <property type="match status" value="2"/>
</dbReference>
<dbReference type="EMBL" id="BNJG01000002">
    <property type="protein sequence ID" value="GHO56573.1"/>
    <property type="molecule type" value="Genomic_DNA"/>
</dbReference>
<dbReference type="SUPFAM" id="SSF47384">
    <property type="entry name" value="Homodimeric domain of signal transducing histidine kinase"/>
    <property type="match status" value="1"/>
</dbReference>
<dbReference type="CDD" id="cd00075">
    <property type="entry name" value="HATPase"/>
    <property type="match status" value="1"/>
</dbReference>
<dbReference type="Pfam" id="PF00989">
    <property type="entry name" value="PAS"/>
    <property type="match status" value="1"/>
</dbReference>
<dbReference type="CDD" id="cd00130">
    <property type="entry name" value="PAS"/>
    <property type="match status" value="2"/>
</dbReference>
<organism evidence="10 11">
    <name type="scientific">Ktedonobacter robiniae</name>
    <dbReference type="NCBI Taxonomy" id="2778365"/>
    <lineage>
        <taxon>Bacteria</taxon>
        <taxon>Bacillati</taxon>
        <taxon>Chloroflexota</taxon>
        <taxon>Ktedonobacteria</taxon>
        <taxon>Ktedonobacterales</taxon>
        <taxon>Ktedonobacteraceae</taxon>
        <taxon>Ktedonobacter</taxon>
    </lineage>
</organism>
<dbReference type="PROSITE" id="PS50112">
    <property type="entry name" value="PAS"/>
    <property type="match status" value="2"/>
</dbReference>
<keyword evidence="11" id="KW-1185">Reference proteome</keyword>
<dbReference type="Gene3D" id="3.30.450.20">
    <property type="entry name" value="PAS domain"/>
    <property type="match status" value="2"/>
</dbReference>
<evidence type="ECO:0000259" key="9">
    <source>
        <dbReference type="PROSITE" id="PS50113"/>
    </source>
</evidence>
<evidence type="ECO:0000256" key="3">
    <source>
        <dbReference type="ARBA" id="ARBA00022553"/>
    </source>
</evidence>
<dbReference type="Pfam" id="PF08447">
    <property type="entry name" value="PAS_3"/>
    <property type="match status" value="1"/>
</dbReference>
<feature type="domain" description="Histidine kinase" evidence="7">
    <location>
        <begin position="321"/>
        <end position="550"/>
    </location>
</feature>
<dbReference type="InterPro" id="IPR003661">
    <property type="entry name" value="HisK_dim/P_dom"/>
</dbReference>
<name>A0ABQ3UV51_9CHLR</name>
<dbReference type="EC" id="2.7.13.3" evidence="2"/>
<evidence type="ECO:0000256" key="5">
    <source>
        <dbReference type="ARBA" id="ARBA00022777"/>
    </source>
</evidence>
<comment type="caution">
    <text evidence="10">The sequence shown here is derived from an EMBL/GenBank/DDBJ whole genome shotgun (WGS) entry which is preliminary data.</text>
</comment>
<dbReference type="InterPro" id="IPR035965">
    <property type="entry name" value="PAS-like_dom_sf"/>
</dbReference>
<dbReference type="InterPro" id="IPR001610">
    <property type="entry name" value="PAC"/>
</dbReference>
<reference evidence="10 11" key="1">
    <citation type="journal article" date="2021" name="Int. J. Syst. Evol. Microbiol.">
        <title>Reticulibacter mediterranei gen. nov., sp. nov., within the new family Reticulibacteraceae fam. nov., and Ktedonospora formicarum gen. nov., sp. nov., Ktedonobacter robiniae sp. nov., Dictyobacter formicarum sp. nov. and Dictyobacter arantiisoli sp. nov., belonging to the class Ktedonobacteria.</title>
        <authorList>
            <person name="Yabe S."/>
            <person name="Zheng Y."/>
            <person name="Wang C.M."/>
            <person name="Sakai Y."/>
            <person name="Abe K."/>
            <person name="Yokota A."/>
            <person name="Donadio S."/>
            <person name="Cavaletti L."/>
            <person name="Monciardini P."/>
        </authorList>
    </citation>
    <scope>NUCLEOTIDE SEQUENCE [LARGE SCALE GENOMIC DNA]</scope>
    <source>
        <strain evidence="10 11">SOSP1-30</strain>
    </source>
</reference>
<proteinExistence type="predicted"/>
<dbReference type="InterPro" id="IPR000014">
    <property type="entry name" value="PAS"/>
</dbReference>
<keyword evidence="3" id="KW-0597">Phosphoprotein</keyword>
<dbReference type="PANTHER" id="PTHR43711:SF1">
    <property type="entry name" value="HISTIDINE KINASE 1"/>
    <property type="match status" value="1"/>
</dbReference>
<dbReference type="InterPro" id="IPR003594">
    <property type="entry name" value="HATPase_dom"/>
</dbReference>
<dbReference type="InterPro" id="IPR036097">
    <property type="entry name" value="HisK_dim/P_sf"/>
</dbReference>
<dbReference type="InterPro" id="IPR005467">
    <property type="entry name" value="His_kinase_dom"/>
</dbReference>
<dbReference type="InterPro" id="IPR013767">
    <property type="entry name" value="PAS_fold"/>
</dbReference>
<dbReference type="SUPFAM" id="SSF55785">
    <property type="entry name" value="PYP-like sensor domain (PAS domain)"/>
    <property type="match status" value="2"/>
</dbReference>
<feature type="domain" description="PAS" evidence="8">
    <location>
        <begin position="22"/>
        <end position="92"/>
    </location>
</feature>
<evidence type="ECO:0000256" key="2">
    <source>
        <dbReference type="ARBA" id="ARBA00012438"/>
    </source>
</evidence>
<sequence>MFIRRTFTGKSREAHSEKMRSVEQRFRTLVEFSSEGIRLLDLHGQVLYTNATAAQLLNLSSSNTLSISLYDVLSHIDKQAVAKAFERVTTAPGLSAKAQYSITQADGTTRWLEETYVNRLNVPNLAAIVATLRDITEQKQAELERETRLQERGDVLAQMQQIQTEEARLQLQDFVKKLVIEQDMLREREAQARTTAELTSDYAYAYHFRPDGTIEREWTTSAFMALTGFEPEEFDERGWEQFIHPDDKEQVEERLRTVLAGLSDVREWRITTRQGEILWLRDYCRPILDPETGEVVRVYGAVQDITQRKEAEQQKDDFIGMAGHELRTPLTSIKAYVQLARRGLQRLADPNVSEAEKITRIDDLLERIEHQVQIQTRLISDLLDVSRITANNLELHFDVCDLVKVVREVVTDQRAVNTERPFNLTLPEVDTLPIIADADRIGQVLNNYLTNAHKYSDDNKPIEVRLEIEHEFVRISVQDEGPGLTSYEQQRIWERFYQTPGKKIQHGQRPGLGLGLYICQTIISKHNGDIGVTSQRSTGSTFWFTLPIIQQGD</sequence>
<evidence type="ECO:0000256" key="6">
    <source>
        <dbReference type="ARBA" id="ARBA00023012"/>
    </source>
</evidence>
<dbReference type="SMART" id="SM00387">
    <property type="entry name" value="HATPase_c"/>
    <property type="match status" value="1"/>
</dbReference>
<gene>
    <name evidence="10" type="ORF">KSB_50480</name>
</gene>
<dbReference type="InterPro" id="IPR013655">
    <property type="entry name" value="PAS_fold_3"/>
</dbReference>
<dbReference type="Pfam" id="PF02518">
    <property type="entry name" value="HATPase_c"/>
    <property type="match status" value="1"/>
</dbReference>
<dbReference type="PROSITE" id="PS50113">
    <property type="entry name" value="PAC"/>
    <property type="match status" value="2"/>
</dbReference>
<feature type="domain" description="PAS" evidence="8">
    <location>
        <begin position="220"/>
        <end position="262"/>
    </location>
</feature>
<dbReference type="SUPFAM" id="SSF55874">
    <property type="entry name" value="ATPase domain of HSP90 chaperone/DNA topoisomerase II/histidine kinase"/>
    <property type="match status" value="1"/>
</dbReference>
<keyword evidence="4" id="KW-0808">Transferase</keyword>
<dbReference type="RefSeq" id="WP_201373049.1">
    <property type="nucleotide sequence ID" value="NZ_BNJG01000002.1"/>
</dbReference>
<evidence type="ECO:0000256" key="4">
    <source>
        <dbReference type="ARBA" id="ARBA00022679"/>
    </source>
</evidence>
<dbReference type="PANTHER" id="PTHR43711">
    <property type="entry name" value="TWO-COMPONENT HISTIDINE KINASE"/>
    <property type="match status" value="1"/>
</dbReference>
<dbReference type="Pfam" id="PF00512">
    <property type="entry name" value="HisKA"/>
    <property type="match status" value="1"/>
</dbReference>
<feature type="domain" description="PAC" evidence="9">
    <location>
        <begin position="264"/>
        <end position="317"/>
    </location>
</feature>
<evidence type="ECO:0000313" key="10">
    <source>
        <dbReference type="EMBL" id="GHO56573.1"/>
    </source>
</evidence>
<dbReference type="Gene3D" id="3.30.565.10">
    <property type="entry name" value="Histidine kinase-like ATPase, C-terminal domain"/>
    <property type="match status" value="1"/>
</dbReference>
<evidence type="ECO:0000259" key="7">
    <source>
        <dbReference type="PROSITE" id="PS50109"/>
    </source>
</evidence>
<evidence type="ECO:0000313" key="11">
    <source>
        <dbReference type="Proteomes" id="UP000654345"/>
    </source>
</evidence>
<dbReference type="InterPro" id="IPR036890">
    <property type="entry name" value="HATPase_C_sf"/>
</dbReference>
<protein>
    <recommendedName>
        <fullName evidence="2">histidine kinase</fullName>
        <ecNumber evidence="2">2.7.13.3</ecNumber>
    </recommendedName>
</protein>
<dbReference type="InterPro" id="IPR050736">
    <property type="entry name" value="Sensor_HK_Regulatory"/>
</dbReference>
<dbReference type="Proteomes" id="UP000654345">
    <property type="component" value="Unassembled WGS sequence"/>
</dbReference>
<dbReference type="SMART" id="SM00091">
    <property type="entry name" value="PAS"/>
    <property type="match status" value="2"/>
</dbReference>
<dbReference type="InterPro" id="IPR000700">
    <property type="entry name" value="PAS-assoc_C"/>
</dbReference>
<feature type="domain" description="PAC" evidence="9">
    <location>
        <begin position="96"/>
        <end position="147"/>
    </location>
</feature>
<keyword evidence="5" id="KW-0418">Kinase</keyword>
<evidence type="ECO:0000256" key="1">
    <source>
        <dbReference type="ARBA" id="ARBA00000085"/>
    </source>
</evidence>
<dbReference type="SMART" id="SM00086">
    <property type="entry name" value="PAC"/>
    <property type="match status" value="2"/>
</dbReference>
<dbReference type="InterPro" id="IPR004358">
    <property type="entry name" value="Sig_transdc_His_kin-like_C"/>
</dbReference>